<evidence type="ECO:0000313" key="2">
    <source>
        <dbReference type="Proteomes" id="UP001227268"/>
    </source>
</evidence>
<reference evidence="1" key="1">
    <citation type="submission" date="2023-04" db="EMBL/GenBank/DDBJ databases">
        <title>Draft Genome sequencing of Naganishia species isolated from polar environments using Oxford Nanopore Technology.</title>
        <authorList>
            <person name="Leo P."/>
            <person name="Venkateswaran K."/>
        </authorList>
    </citation>
    <scope>NUCLEOTIDE SEQUENCE</scope>
    <source>
        <strain evidence="1">MNA-CCFEE 5423</strain>
    </source>
</reference>
<protein>
    <submittedName>
        <fullName evidence="1">Uncharacterized protein</fullName>
    </submittedName>
</protein>
<accession>A0ACC2VGJ8</accession>
<sequence length="245" mass="27522">MSVVKRYSTSTHLGSIFYYDGFTRNPHRWLTSGPQSLEPLCLYSLIVPVGKHDVGNTAAELVLNIVKSESEDEKDALVALRKKLFPGKFNADYFLASIRLLINNTSRLLDPHSRLPVVSHLRIQFRVSKRKDLPSLSSPPSPIQSHIPTSSYPLVSPSQPDESPYRSVMDDFLRREKATKSVLFGALHFRSSFLSPFRLTAHNPEFVSYEDPSYGAVSGLIEQRIRKLEDSVFPLDGLDSAALTF</sequence>
<dbReference type="EMBL" id="JASBWT010000016">
    <property type="protein sequence ID" value="KAJ9097697.1"/>
    <property type="molecule type" value="Genomic_DNA"/>
</dbReference>
<name>A0ACC2VGJ8_9TREE</name>
<proteinExistence type="predicted"/>
<gene>
    <name evidence="1" type="ORF">QFC21_004734</name>
</gene>
<keyword evidence="2" id="KW-1185">Reference proteome</keyword>
<organism evidence="1 2">
    <name type="scientific">Naganishia friedmannii</name>
    <dbReference type="NCBI Taxonomy" id="89922"/>
    <lineage>
        <taxon>Eukaryota</taxon>
        <taxon>Fungi</taxon>
        <taxon>Dikarya</taxon>
        <taxon>Basidiomycota</taxon>
        <taxon>Agaricomycotina</taxon>
        <taxon>Tremellomycetes</taxon>
        <taxon>Filobasidiales</taxon>
        <taxon>Filobasidiaceae</taxon>
        <taxon>Naganishia</taxon>
    </lineage>
</organism>
<comment type="caution">
    <text evidence="1">The sequence shown here is derived from an EMBL/GenBank/DDBJ whole genome shotgun (WGS) entry which is preliminary data.</text>
</comment>
<evidence type="ECO:0000313" key="1">
    <source>
        <dbReference type="EMBL" id="KAJ9097697.1"/>
    </source>
</evidence>
<dbReference type="Proteomes" id="UP001227268">
    <property type="component" value="Unassembled WGS sequence"/>
</dbReference>